<organism evidence="2 3">
    <name type="scientific">Tigriopus californicus</name>
    <name type="common">Marine copepod</name>
    <dbReference type="NCBI Taxonomy" id="6832"/>
    <lineage>
        <taxon>Eukaryota</taxon>
        <taxon>Metazoa</taxon>
        <taxon>Ecdysozoa</taxon>
        <taxon>Arthropoda</taxon>
        <taxon>Crustacea</taxon>
        <taxon>Multicrustacea</taxon>
        <taxon>Hexanauplia</taxon>
        <taxon>Copepoda</taxon>
        <taxon>Harpacticoida</taxon>
        <taxon>Harpacticidae</taxon>
        <taxon>Tigriopus</taxon>
    </lineage>
</organism>
<proteinExistence type="predicted"/>
<feature type="compositionally biased region" description="Polar residues" evidence="1">
    <location>
        <begin position="35"/>
        <end position="44"/>
    </location>
</feature>
<accession>A0A553PU37</accession>
<feature type="region of interest" description="Disordered" evidence="1">
    <location>
        <begin position="24"/>
        <end position="75"/>
    </location>
</feature>
<comment type="caution">
    <text evidence="2">The sequence shown here is derived from an EMBL/GenBank/DDBJ whole genome shotgun (WGS) entry which is preliminary data.</text>
</comment>
<protein>
    <recommendedName>
        <fullName evidence="4">Methyltransferase FkbM domain-containing protein</fullName>
    </recommendedName>
</protein>
<evidence type="ECO:0000256" key="1">
    <source>
        <dbReference type="SAM" id="MobiDB-lite"/>
    </source>
</evidence>
<name>A0A553PU37_TIGCA</name>
<dbReference type="EMBL" id="VCGU01000001">
    <property type="protein sequence ID" value="TRY81192.1"/>
    <property type="molecule type" value="Genomic_DNA"/>
</dbReference>
<evidence type="ECO:0000313" key="3">
    <source>
        <dbReference type="Proteomes" id="UP000318571"/>
    </source>
</evidence>
<evidence type="ECO:0008006" key="4">
    <source>
        <dbReference type="Google" id="ProtNLM"/>
    </source>
</evidence>
<keyword evidence="3" id="KW-1185">Reference proteome</keyword>
<gene>
    <name evidence="2" type="ORF">TCAL_14511</name>
</gene>
<reference evidence="2 3" key="1">
    <citation type="journal article" date="2018" name="Nat. Ecol. Evol.">
        <title>Genomic signatures of mitonuclear coevolution across populations of Tigriopus californicus.</title>
        <authorList>
            <person name="Barreto F.S."/>
            <person name="Watson E.T."/>
            <person name="Lima T.G."/>
            <person name="Willett C.S."/>
            <person name="Edmands S."/>
            <person name="Li W."/>
            <person name="Burton R.S."/>
        </authorList>
    </citation>
    <scope>NUCLEOTIDE SEQUENCE [LARGE SCALE GENOMIC DNA]</scope>
    <source>
        <strain evidence="2 3">San Diego</strain>
    </source>
</reference>
<dbReference type="AlphaFoldDB" id="A0A553PU37"/>
<evidence type="ECO:0000313" key="2">
    <source>
        <dbReference type="EMBL" id="TRY81192.1"/>
    </source>
</evidence>
<dbReference type="Proteomes" id="UP000318571">
    <property type="component" value="Chromosome 12"/>
</dbReference>
<sequence length="165" mass="17618">MAGPLAKWAKDLTLQMKTLTNQVNKSSDAEIAASNPDSIPSAGTTRKDRSAANPGKGKGCGKRAPPVSPTSPGLFSAGQLAQISQLIAAAVGREDQGKKCKRGKGSRYSSVVMKVDIEGSEVEVITDLVLTGALNFVDYITVEWHEWSSAKRKELMGLVRNFKLT</sequence>